<comment type="caution">
    <text evidence="2">The sequence shown here is derived from an EMBL/GenBank/DDBJ whole genome shotgun (WGS) entry which is preliminary data.</text>
</comment>
<evidence type="ECO:0000313" key="3">
    <source>
        <dbReference type="Proteomes" id="UP000298327"/>
    </source>
</evidence>
<evidence type="ECO:0000256" key="1">
    <source>
        <dbReference type="SAM" id="MobiDB-lite"/>
    </source>
</evidence>
<accession>A0A4Y9XV09</accession>
<gene>
    <name evidence="2" type="ORF">EVG20_g10047</name>
</gene>
<feature type="non-terminal residue" evidence="2">
    <location>
        <position position="538"/>
    </location>
</feature>
<dbReference type="AlphaFoldDB" id="A0A4Y9XV09"/>
<dbReference type="OrthoDB" id="2740834at2759"/>
<sequence length="538" mass="61618">MWAHAARVCTVVRDSSVKRAWNYPQSIFQPRTISDAVAQINSAHLGQHHDTIVLHKLKLTAQEANMSAHNFLSPLERLNDDVLALIVNALCTVDPYERNMKQLSLASKRLRTVCLPILFEKARIYGNSSSHLNIPPASWPYVRTMVIDDSFATTVGYDMDKLHQTLPHLVALRKIVFDDCSMGVSWMDLQLFLTAPRVRMLEIQASANFLPQDFSFEGNMPLLPFTEFIYSIDDPGHLNWYELRTPIPIARWCYMSPLILSLHQTLELLHIPAAMAPVSEMATMDWPCLRELKLYGPGHFGSKDAVVFAHLCLRMPRLRVLNFDFLHRGPSSQTLIWPSDVSFPTSFEHMEMVCLHYPDPKDMFYSHLPSTLRHLSLIDCPRYLHFQNGQAEVIENYPRPVLVAARDLLHIFKQMSFPIHSLVHLEIAFHADGLDRALFNHIKEDNADIESLVIDLMQNLSVLQALCHFRVYLDLPDDKPRSTVSHGEHRSDERRHHFGPLALAPPSCDNYRTELFSGIGDNRFPYQSVVWLAGLEEM</sequence>
<protein>
    <submittedName>
        <fullName evidence="2">Uncharacterized protein</fullName>
    </submittedName>
</protein>
<organism evidence="2 3">
    <name type="scientific">Dentipellis fragilis</name>
    <dbReference type="NCBI Taxonomy" id="205917"/>
    <lineage>
        <taxon>Eukaryota</taxon>
        <taxon>Fungi</taxon>
        <taxon>Dikarya</taxon>
        <taxon>Basidiomycota</taxon>
        <taxon>Agaricomycotina</taxon>
        <taxon>Agaricomycetes</taxon>
        <taxon>Russulales</taxon>
        <taxon>Hericiaceae</taxon>
        <taxon>Dentipellis</taxon>
    </lineage>
</organism>
<keyword evidence="3" id="KW-1185">Reference proteome</keyword>
<name>A0A4Y9XV09_9AGAM</name>
<proteinExistence type="predicted"/>
<dbReference type="EMBL" id="SEOQ01001132">
    <property type="protein sequence ID" value="TFY53588.1"/>
    <property type="molecule type" value="Genomic_DNA"/>
</dbReference>
<feature type="region of interest" description="Disordered" evidence="1">
    <location>
        <begin position="480"/>
        <end position="500"/>
    </location>
</feature>
<dbReference type="Proteomes" id="UP000298327">
    <property type="component" value="Unassembled WGS sequence"/>
</dbReference>
<reference evidence="2 3" key="1">
    <citation type="submission" date="2019-02" db="EMBL/GenBank/DDBJ databases">
        <title>Genome sequencing of the rare red list fungi Dentipellis fragilis.</title>
        <authorList>
            <person name="Buettner E."/>
            <person name="Kellner H."/>
        </authorList>
    </citation>
    <scope>NUCLEOTIDE SEQUENCE [LARGE SCALE GENOMIC DNA]</scope>
    <source>
        <strain evidence="2 3">DSM 105465</strain>
    </source>
</reference>
<evidence type="ECO:0000313" key="2">
    <source>
        <dbReference type="EMBL" id="TFY53588.1"/>
    </source>
</evidence>
<feature type="compositionally biased region" description="Basic and acidic residues" evidence="1">
    <location>
        <begin position="480"/>
        <end position="495"/>
    </location>
</feature>